<dbReference type="EMBL" id="JAULSN010000009">
    <property type="protein sequence ID" value="KAK3365016.1"/>
    <property type="molecule type" value="Genomic_DNA"/>
</dbReference>
<proteinExistence type="predicted"/>
<accession>A0AAE0JV57</accession>
<reference evidence="2" key="1">
    <citation type="journal article" date="2023" name="Mol. Phylogenet. Evol.">
        <title>Genome-scale phylogeny and comparative genomics of the fungal order Sordariales.</title>
        <authorList>
            <person name="Hensen N."/>
            <person name="Bonometti L."/>
            <person name="Westerberg I."/>
            <person name="Brannstrom I.O."/>
            <person name="Guillou S."/>
            <person name="Cros-Aarteil S."/>
            <person name="Calhoun S."/>
            <person name="Haridas S."/>
            <person name="Kuo A."/>
            <person name="Mondo S."/>
            <person name="Pangilinan J."/>
            <person name="Riley R."/>
            <person name="LaButti K."/>
            <person name="Andreopoulos B."/>
            <person name="Lipzen A."/>
            <person name="Chen C."/>
            <person name="Yan M."/>
            <person name="Daum C."/>
            <person name="Ng V."/>
            <person name="Clum A."/>
            <person name="Steindorff A."/>
            <person name="Ohm R.A."/>
            <person name="Martin F."/>
            <person name="Silar P."/>
            <person name="Natvig D.O."/>
            <person name="Lalanne C."/>
            <person name="Gautier V."/>
            <person name="Ament-Velasquez S.L."/>
            <person name="Kruys A."/>
            <person name="Hutchinson M.I."/>
            <person name="Powell A.J."/>
            <person name="Barry K."/>
            <person name="Miller A.N."/>
            <person name="Grigoriev I.V."/>
            <person name="Debuchy R."/>
            <person name="Gladieux P."/>
            <person name="Hiltunen Thoren M."/>
            <person name="Johannesson H."/>
        </authorList>
    </citation>
    <scope>NUCLEOTIDE SEQUENCE</scope>
    <source>
        <strain evidence="2">CBS 958.72</strain>
    </source>
</reference>
<gene>
    <name evidence="2" type="ORF">B0T24DRAFT_712470</name>
</gene>
<feature type="region of interest" description="Disordered" evidence="1">
    <location>
        <begin position="1"/>
        <end position="23"/>
    </location>
</feature>
<keyword evidence="3" id="KW-1185">Reference proteome</keyword>
<reference evidence="2" key="2">
    <citation type="submission" date="2023-06" db="EMBL/GenBank/DDBJ databases">
        <authorList>
            <consortium name="Lawrence Berkeley National Laboratory"/>
            <person name="Haridas S."/>
            <person name="Hensen N."/>
            <person name="Bonometti L."/>
            <person name="Westerberg I."/>
            <person name="Brannstrom I.O."/>
            <person name="Guillou S."/>
            <person name="Cros-Aarteil S."/>
            <person name="Calhoun S."/>
            <person name="Kuo A."/>
            <person name="Mondo S."/>
            <person name="Pangilinan J."/>
            <person name="Riley R."/>
            <person name="Labutti K."/>
            <person name="Andreopoulos B."/>
            <person name="Lipzen A."/>
            <person name="Chen C."/>
            <person name="Yanf M."/>
            <person name="Daum C."/>
            <person name="Ng V."/>
            <person name="Clum A."/>
            <person name="Steindorff A."/>
            <person name="Ohm R."/>
            <person name="Martin F."/>
            <person name="Silar P."/>
            <person name="Natvig D."/>
            <person name="Lalanne C."/>
            <person name="Gautier V."/>
            <person name="Ament-Velasquez S.L."/>
            <person name="Kruys A."/>
            <person name="Hutchinson M.I."/>
            <person name="Powell A.J."/>
            <person name="Barry K."/>
            <person name="Miller A.N."/>
            <person name="Grigoriev I.V."/>
            <person name="Debuchy R."/>
            <person name="Gladieux P."/>
            <person name="Thoren M.H."/>
            <person name="Johannesson H."/>
        </authorList>
    </citation>
    <scope>NUCLEOTIDE SEQUENCE</scope>
    <source>
        <strain evidence="2">CBS 958.72</strain>
    </source>
</reference>
<sequence length="100" mass="11063">MASKHTNEEDADADVVAELPPPSQSHFAKFENLAPNDEQSWIPALARARARSSIPGSAQLRCDAMGQELKLHYFSQSQDDDDDETEEDAQFTGEDLELKG</sequence>
<evidence type="ECO:0000313" key="2">
    <source>
        <dbReference type="EMBL" id="KAK3365016.1"/>
    </source>
</evidence>
<feature type="compositionally biased region" description="Acidic residues" evidence="1">
    <location>
        <begin position="78"/>
        <end position="89"/>
    </location>
</feature>
<organism evidence="2 3">
    <name type="scientific">Lasiosphaeria ovina</name>
    <dbReference type="NCBI Taxonomy" id="92902"/>
    <lineage>
        <taxon>Eukaryota</taxon>
        <taxon>Fungi</taxon>
        <taxon>Dikarya</taxon>
        <taxon>Ascomycota</taxon>
        <taxon>Pezizomycotina</taxon>
        <taxon>Sordariomycetes</taxon>
        <taxon>Sordariomycetidae</taxon>
        <taxon>Sordariales</taxon>
        <taxon>Lasiosphaeriaceae</taxon>
        <taxon>Lasiosphaeria</taxon>
    </lineage>
</organism>
<protein>
    <submittedName>
        <fullName evidence="2">Uncharacterized protein</fullName>
    </submittedName>
</protein>
<feature type="region of interest" description="Disordered" evidence="1">
    <location>
        <begin position="75"/>
        <end position="100"/>
    </location>
</feature>
<comment type="caution">
    <text evidence="2">The sequence shown here is derived from an EMBL/GenBank/DDBJ whole genome shotgun (WGS) entry which is preliminary data.</text>
</comment>
<evidence type="ECO:0000313" key="3">
    <source>
        <dbReference type="Proteomes" id="UP001287356"/>
    </source>
</evidence>
<evidence type="ECO:0000256" key="1">
    <source>
        <dbReference type="SAM" id="MobiDB-lite"/>
    </source>
</evidence>
<dbReference type="Proteomes" id="UP001287356">
    <property type="component" value="Unassembled WGS sequence"/>
</dbReference>
<name>A0AAE0JV57_9PEZI</name>
<dbReference type="AlphaFoldDB" id="A0AAE0JV57"/>